<reference evidence="1 2" key="1">
    <citation type="journal article" date="2024" name="Appl. Microbiol. Biotechnol.">
        <title>Biosynthetic gene clusters with biotechnological applications in novel Antarctic isolates from Actinomycetota.</title>
        <authorList>
            <person name="Bruna P."/>
            <person name="Nunez-Montero K."/>
            <person name="Contreras M.J."/>
            <person name="Leal K."/>
            <person name="Garcia M."/>
            <person name="Abanto M."/>
            <person name="Barrientos L."/>
        </authorList>
    </citation>
    <scope>NUCLEOTIDE SEQUENCE [LARGE SCALE GENOMIC DNA]</scope>
    <source>
        <strain evidence="1 2">Se16.17</strain>
    </source>
</reference>
<dbReference type="EMBL" id="JBBMFV010000001">
    <property type="protein sequence ID" value="MEO3939498.1"/>
    <property type="molecule type" value="Genomic_DNA"/>
</dbReference>
<dbReference type="Pfam" id="PF14367">
    <property type="entry name" value="DUF4411"/>
    <property type="match status" value="1"/>
</dbReference>
<evidence type="ECO:0000313" key="1">
    <source>
        <dbReference type="EMBL" id="MEO3939498.1"/>
    </source>
</evidence>
<dbReference type="RefSeq" id="WP_347781486.1">
    <property type="nucleotide sequence ID" value="NZ_JBBMFV010000001.1"/>
</dbReference>
<dbReference type="InterPro" id="IPR029060">
    <property type="entry name" value="PIN-like_dom_sf"/>
</dbReference>
<organism evidence="1 2">
    <name type="scientific">Paenarthrobacter nicotinovorans</name>
    <name type="common">Arthrobacter nicotinovorans</name>
    <dbReference type="NCBI Taxonomy" id="29320"/>
    <lineage>
        <taxon>Bacteria</taxon>
        <taxon>Bacillati</taxon>
        <taxon>Actinomycetota</taxon>
        <taxon>Actinomycetes</taxon>
        <taxon>Micrococcales</taxon>
        <taxon>Micrococcaceae</taxon>
        <taxon>Paenarthrobacter</taxon>
    </lineage>
</organism>
<proteinExistence type="predicted"/>
<name>A0ABV0GLQ8_PAENI</name>
<dbReference type="InterPro" id="IPR016541">
    <property type="entry name" value="UCP008505"/>
</dbReference>
<accession>A0ABV0GLQ8</accession>
<dbReference type="Proteomes" id="UP001448614">
    <property type="component" value="Unassembled WGS sequence"/>
</dbReference>
<comment type="caution">
    <text evidence="1">The sequence shown here is derived from an EMBL/GenBank/DDBJ whole genome shotgun (WGS) entry which is preliminary data.</text>
</comment>
<dbReference type="SUPFAM" id="SSF88723">
    <property type="entry name" value="PIN domain-like"/>
    <property type="match status" value="1"/>
</dbReference>
<keyword evidence="2" id="KW-1185">Reference proteome</keyword>
<evidence type="ECO:0000313" key="2">
    <source>
        <dbReference type="Proteomes" id="UP001448614"/>
    </source>
</evidence>
<protein>
    <submittedName>
        <fullName evidence="1">DUF4411 family protein</fullName>
    </submittedName>
</protein>
<gene>
    <name evidence="1" type="ORF">V3C41_00250</name>
</gene>
<sequence length="163" mass="18145">MTYLLDANVFVTAKNAHYGFDFVPGFWEWIEANHNTGKLRSVDKVGQELLRGHDDLAKWAKERPSGFFADCPSAKITPQLAALAAWASSPEKGFKASAISEFLQSADYHLVAHAAAEGYVVVTHETPAPDSIKRVKIPDACRHLGVPYINPFDMLRTEQARFR</sequence>